<reference evidence="2" key="1">
    <citation type="submission" date="2019-08" db="EMBL/GenBank/DDBJ databases">
        <authorList>
            <person name="Kucharzyk K."/>
            <person name="Murdoch R.W."/>
            <person name="Higgins S."/>
            <person name="Loffler F."/>
        </authorList>
    </citation>
    <scope>NUCLEOTIDE SEQUENCE</scope>
</reference>
<dbReference type="AlphaFoldDB" id="A0A645HUT0"/>
<dbReference type="EMBL" id="VSSQ01099323">
    <property type="protein sequence ID" value="MPN41949.1"/>
    <property type="molecule type" value="Genomic_DNA"/>
</dbReference>
<feature type="compositionally biased region" description="Low complexity" evidence="1">
    <location>
        <begin position="72"/>
        <end position="99"/>
    </location>
</feature>
<gene>
    <name evidence="2" type="ORF">SDC9_189504</name>
</gene>
<evidence type="ECO:0000256" key="1">
    <source>
        <dbReference type="SAM" id="MobiDB-lite"/>
    </source>
</evidence>
<feature type="region of interest" description="Disordered" evidence="1">
    <location>
        <begin position="33"/>
        <end position="118"/>
    </location>
</feature>
<comment type="caution">
    <text evidence="2">The sequence shown here is derived from an EMBL/GenBank/DDBJ whole genome shotgun (WGS) entry which is preliminary data.</text>
</comment>
<name>A0A645HUT0_9ZZZZ</name>
<feature type="compositionally biased region" description="Polar residues" evidence="1">
    <location>
        <begin position="154"/>
        <end position="168"/>
    </location>
</feature>
<proteinExistence type="predicted"/>
<protein>
    <submittedName>
        <fullName evidence="2">Uncharacterized protein</fullName>
    </submittedName>
</protein>
<organism evidence="2">
    <name type="scientific">bioreactor metagenome</name>
    <dbReference type="NCBI Taxonomy" id="1076179"/>
    <lineage>
        <taxon>unclassified sequences</taxon>
        <taxon>metagenomes</taxon>
        <taxon>ecological metagenomes</taxon>
    </lineage>
</organism>
<feature type="compositionally biased region" description="Polar residues" evidence="1">
    <location>
        <begin position="134"/>
        <end position="144"/>
    </location>
</feature>
<sequence>MPITRPAESASAPPELPGLSEASVWITSSISRIPLGVRTGSDRPRPLTTPAVTLPASPSGLPTATTRDPIRRSSTSRKTGGSISSRSARSRARSASGSRPTTSTWELLPSAKNASPAGACPTTWALVSRCPSPVRTTAEPSASPRSPGRWTAATRGSNCSATATTTCE</sequence>
<feature type="region of interest" description="Disordered" evidence="1">
    <location>
        <begin position="133"/>
        <end position="168"/>
    </location>
</feature>
<accession>A0A645HUT0</accession>
<evidence type="ECO:0000313" key="2">
    <source>
        <dbReference type="EMBL" id="MPN41949.1"/>
    </source>
</evidence>